<gene>
    <name evidence="2" type="ORF">FHS16_004177</name>
</gene>
<protein>
    <submittedName>
        <fullName evidence="2">Uncharacterized protein</fullName>
    </submittedName>
</protein>
<dbReference type="Proteomes" id="UP000518605">
    <property type="component" value="Unassembled WGS sequence"/>
</dbReference>
<accession>A0A7W5CAE8</accession>
<dbReference type="RefSeq" id="WP_183566939.1">
    <property type="nucleotide sequence ID" value="NZ_CBCSLB010000014.1"/>
</dbReference>
<name>A0A7W5CAE8_9BACL</name>
<keyword evidence="3" id="KW-1185">Reference proteome</keyword>
<organism evidence="2 3">
    <name type="scientific">Paenibacillus endophyticus</name>
    <dbReference type="NCBI Taxonomy" id="1294268"/>
    <lineage>
        <taxon>Bacteria</taxon>
        <taxon>Bacillati</taxon>
        <taxon>Bacillota</taxon>
        <taxon>Bacilli</taxon>
        <taxon>Bacillales</taxon>
        <taxon>Paenibacillaceae</taxon>
        <taxon>Paenibacillus</taxon>
    </lineage>
</organism>
<evidence type="ECO:0000313" key="3">
    <source>
        <dbReference type="Proteomes" id="UP000518605"/>
    </source>
</evidence>
<reference evidence="2 3" key="1">
    <citation type="submission" date="2020-08" db="EMBL/GenBank/DDBJ databases">
        <title>Genomic Encyclopedia of Type Strains, Phase III (KMG-III): the genomes of soil and plant-associated and newly described type strains.</title>
        <authorList>
            <person name="Whitman W."/>
        </authorList>
    </citation>
    <scope>NUCLEOTIDE SEQUENCE [LARGE SCALE GENOMIC DNA]</scope>
    <source>
        <strain evidence="2 3">CECT 8234</strain>
    </source>
</reference>
<proteinExistence type="predicted"/>
<evidence type="ECO:0000313" key="2">
    <source>
        <dbReference type="EMBL" id="MBB3154101.1"/>
    </source>
</evidence>
<evidence type="ECO:0000256" key="1">
    <source>
        <dbReference type="SAM" id="MobiDB-lite"/>
    </source>
</evidence>
<sequence>MRNEKKGTEPNASGGNVDGKAKLDGAIEGNSAQYLKRQCGEWATRFTLRLV</sequence>
<dbReference type="EMBL" id="JACHXW010000014">
    <property type="protein sequence ID" value="MBB3154101.1"/>
    <property type="molecule type" value="Genomic_DNA"/>
</dbReference>
<feature type="region of interest" description="Disordered" evidence="1">
    <location>
        <begin position="1"/>
        <end position="23"/>
    </location>
</feature>
<dbReference type="AlphaFoldDB" id="A0A7W5CAE8"/>
<comment type="caution">
    <text evidence="2">The sequence shown here is derived from an EMBL/GenBank/DDBJ whole genome shotgun (WGS) entry which is preliminary data.</text>
</comment>